<feature type="region of interest" description="Disordered" evidence="1">
    <location>
        <begin position="1"/>
        <end position="22"/>
    </location>
</feature>
<evidence type="ECO:0000313" key="2">
    <source>
        <dbReference type="EMBL" id="KAG2565498.1"/>
    </source>
</evidence>
<proteinExistence type="predicted"/>
<organism evidence="2 3">
    <name type="scientific">Panicum virgatum</name>
    <name type="common">Blackwell switchgrass</name>
    <dbReference type="NCBI Taxonomy" id="38727"/>
    <lineage>
        <taxon>Eukaryota</taxon>
        <taxon>Viridiplantae</taxon>
        <taxon>Streptophyta</taxon>
        <taxon>Embryophyta</taxon>
        <taxon>Tracheophyta</taxon>
        <taxon>Spermatophyta</taxon>
        <taxon>Magnoliopsida</taxon>
        <taxon>Liliopsida</taxon>
        <taxon>Poales</taxon>
        <taxon>Poaceae</taxon>
        <taxon>PACMAD clade</taxon>
        <taxon>Panicoideae</taxon>
        <taxon>Panicodae</taxon>
        <taxon>Paniceae</taxon>
        <taxon>Panicinae</taxon>
        <taxon>Panicum</taxon>
        <taxon>Panicum sect. Hiantes</taxon>
    </lineage>
</organism>
<dbReference type="AlphaFoldDB" id="A0A8T0PX64"/>
<protein>
    <submittedName>
        <fullName evidence="2">Uncharacterized protein</fullName>
    </submittedName>
</protein>
<evidence type="ECO:0000256" key="1">
    <source>
        <dbReference type="SAM" id="MobiDB-lite"/>
    </source>
</evidence>
<comment type="caution">
    <text evidence="2">The sequence shown here is derived from an EMBL/GenBank/DDBJ whole genome shotgun (WGS) entry which is preliminary data.</text>
</comment>
<gene>
    <name evidence="2" type="ORF">PVAP13_7NG036017</name>
</gene>
<sequence>MRRAGRPEGDQDGLAVPRGALGGGAINATAEVAVRQPYGSRRIDPGEPGSSVWIGGGIVSNCVGPETPMGDLVSERVGRADAERRWGIGSGAPACRPKWRWKP</sequence>
<dbReference type="EMBL" id="CM029050">
    <property type="protein sequence ID" value="KAG2565498.1"/>
    <property type="molecule type" value="Genomic_DNA"/>
</dbReference>
<dbReference type="Proteomes" id="UP000823388">
    <property type="component" value="Chromosome 7N"/>
</dbReference>
<accession>A0A8T0PX64</accession>
<reference evidence="2" key="1">
    <citation type="submission" date="2020-05" db="EMBL/GenBank/DDBJ databases">
        <title>WGS assembly of Panicum virgatum.</title>
        <authorList>
            <person name="Lovell J.T."/>
            <person name="Jenkins J."/>
            <person name="Shu S."/>
            <person name="Juenger T.E."/>
            <person name="Schmutz J."/>
        </authorList>
    </citation>
    <scope>NUCLEOTIDE SEQUENCE</scope>
    <source>
        <strain evidence="2">AP13</strain>
    </source>
</reference>
<evidence type="ECO:0000313" key="3">
    <source>
        <dbReference type="Proteomes" id="UP000823388"/>
    </source>
</evidence>
<name>A0A8T0PX64_PANVG</name>
<keyword evidence="3" id="KW-1185">Reference proteome</keyword>